<dbReference type="PANTHER" id="PTHR10887">
    <property type="entry name" value="DNA2/NAM7 HELICASE FAMILY"/>
    <property type="match status" value="1"/>
</dbReference>
<dbReference type="Pfam" id="PF23576">
    <property type="entry name" value="SEN1_barrel"/>
    <property type="match status" value="1"/>
</dbReference>
<feature type="region of interest" description="Disordered" evidence="7">
    <location>
        <begin position="1858"/>
        <end position="1941"/>
    </location>
</feature>
<keyword evidence="6" id="KW-0175">Coiled coil</keyword>
<feature type="compositionally biased region" description="Low complexity" evidence="7">
    <location>
        <begin position="997"/>
        <end position="1007"/>
    </location>
</feature>
<keyword evidence="4" id="KW-0347">Helicase</keyword>
<evidence type="ECO:0000256" key="5">
    <source>
        <dbReference type="ARBA" id="ARBA00022840"/>
    </source>
</evidence>
<dbReference type="EMBL" id="KV417482">
    <property type="protein sequence ID" value="KZP33606.1"/>
    <property type="molecule type" value="Genomic_DNA"/>
</dbReference>
<sequence length="1941" mass="215016">MSAQAKLEAQVKGFLTTFRDAPVNTQGASDAVLAVIYNYLMGVKPAATDGTLHWFCPRAEALTVSAATFLMRLFAYESRQVEAWKERFNMCMGGCCDCVWGLEAAKESSKDTYFAAFESHVLHDFYNVFHGWELKTVLGALDGAGFSQRDATQGKPVPALSKAPPAVLYRAVCNLRLLQDEQILGILRAHTPSEPVAGWPLSPPPAGILLLLMAENENLRRWAKAQVAKFTRAAMPKEQFTHGYVAILQAVAHSISADAAGATESPGELGVTSLVPTKEHPGFPFSTSPVDLWAGIYDFISFVPPARLVAGGPRDIDLRRLVIGHLHDVGPHFVDVLRCLLLLLKRLGGAMWRGEGPEFPHIVFDAVKDNPLYADMLQGIAPDKDRPWFLAVFAELLAAVRHLPVYGDMFAKMVGFMCEELQHERFNGARPMIMTTAIKLVSAHLRRPENTPLQTTAVQAVLTIHANAFISVAFAPSHSDGQWASSREAARGLVITIMSKDVDGVGTGIKELCRLLAGRDVKIPPCDINRDFWARSYESIQTSDFDSISAIIAIAARAAHFDILKKNSFIPTLNDQKGKEIAGSGELVLESVNTALSTVSTGFLGVLSKCANNSSTQLLDLIRLPGVMKNIMVLMLSPDESFQAAAQMLVGQAFDVDGRLDCFRAMLENLPDASLEGLFQFMETFIQYSPVVPEACNLSKSLVRCLTDIIEVLCSANNGLLQVDRWARVKDEEGPANRLPKLWHLMSKSITVIFRRTPLWSLYFEPEEMILWMRDALIFGRDMLAQRRVFESTASLAARAVSSSKPKRGIAQAMLDDLQDAFTELARWLRLTDEELLHQSFALLQSLLDCFRESHVPPSPAGAARLTKHIDDARTKDPSRPQTRLDATRLSKLEDALAAFDEDDDEVQIISHTMAPSKKSDVDSRSAKARETAQLKRPPTVSKITTATLPFKMDFNKDDQKKLNKRDPLPAFRRQEKVSLPSASRVHSSHGSTGARSDGASSTGPADSSDDSDSEEDEPQGGLAALVKFQKSPKVKKPTERRQVKMLDIPSKGNRVFNDRLAQRQDARRTALRLKPDISGLHRALLSWDYDHAGPLPPSFSQAPRLQHIPDQFTDHSHYLSVFEPLLLLECWSQILQSKDEPQETCDCKITSRQFSDSWLDLDVTISEPVPKSWYLTETDVILLRHLGGKSSILAKVRSYRATPNGINAAFRALITPTQPDPGLQINTQWRLSKVFSLSTLHREYAALMAVPYFDSFERILRPRLLPIPAVDPQIISRTMARHRLNEPQAVAILGSMQVEGFSLIQGPPGTGKTSTICGLVHTFLESRQKPATMLNMGRNGVSADREPVKKILLCAPSNAAIDEVAHRLKELRPVPGNPLIKVVRMGAEKSMNIAVKDISLDSLVDQKLNADQNLTGTTPKDTDNEVSLVRSELDAVKKMKEQKATELAAVQNNAERTYALDEDIKKLNNRRITLAQKLDKLKDKQKGQSRNNDAVRRKFRAEVLHEADVICSTLSGAGIDTLDQFDFEMVVIDEAAQAIELSSLIPLKFSCKNCVLVGDPQQLPPTVLSQEASKYKYNQSLFVRLQKRQPEAVHLLSIQYRMHPEISQLPSNLFYQGRLLDGPDMAAKTAQPWQSHEKFGTYQFYNVARGQEHKSSYHSIKNDTECQVAVALYNRLRQEHSSVDFDYRVGVVSMYKGQISELKRQFQSRFGFDIIEKIHFSTVDGFQGQEKDIIILSCVRAGPGLQNIGFLSDLRRMNVALTRAKSSLFILGHAATLERSDDTWRKIVGDARTRSRLIEASANVGFFTAPNLPRSAVPRVIQPKPPIAPTLLPPPPNLLTPRDLMKSVNTDLAPSIHASTETQAPQSIGLDSTEGGDAAPLAQDVQMGQKRPADHEAAEQTPASASTSSEPRPRPAPPPAKRQKKDKGSIFIPKKPNKRP</sequence>
<dbReference type="GO" id="GO:0005694">
    <property type="term" value="C:chromosome"/>
    <property type="evidence" value="ECO:0007669"/>
    <property type="project" value="UniProtKB-ARBA"/>
</dbReference>
<feature type="domain" description="Helicase SEN1 beta-barrel" evidence="11">
    <location>
        <begin position="1142"/>
        <end position="1235"/>
    </location>
</feature>
<dbReference type="GO" id="GO:0016787">
    <property type="term" value="F:hydrolase activity"/>
    <property type="evidence" value="ECO:0007669"/>
    <property type="project" value="UniProtKB-KW"/>
</dbReference>
<dbReference type="Pfam" id="PF12726">
    <property type="entry name" value="SEN1_N"/>
    <property type="match status" value="1"/>
</dbReference>
<dbReference type="InterPro" id="IPR047187">
    <property type="entry name" value="SF1_C_Upf1"/>
</dbReference>
<evidence type="ECO:0000256" key="1">
    <source>
        <dbReference type="ARBA" id="ARBA00007913"/>
    </source>
</evidence>
<dbReference type="InterPro" id="IPR027417">
    <property type="entry name" value="P-loop_NTPase"/>
</dbReference>
<feature type="compositionally biased region" description="Polar residues" evidence="7">
    <location>
        <begin position="1858"/>
        <end position="1871"/>
    </location>
</feature>
<comment type="similarity">
    <text evidence="1">Belongs to the DNA2/NAM7 helicase family.</text>
</comment>
<keyword evidence="13" id="KW-1185">Reference proteome</keyword>
<dbReference type="GO" id="GO:0016604">
    <property type="term" value="C:nuclear body"/>
    <property type="evidence" value="ECO:0007669"/>
    <property type="project" value="TreeGrafter"/>
</dbReference>
<dbReference type="InterPro" id="IPR056474">
    <property type="entry name" value="SEN1_barrel"/>
</dbReference>
<dbReference type="SUPFAM" id="SSF52540">
    <property type="entry name" value="P-loop containing nucleoside triphosphate hydrolases"/>
    <property type="match status" value="1"/>
</dbReference>
<evidence type="ECO:0000256" key="6">
    <source>
        <dbReference type="SAM" id="Coils"/>
    </source>
</evidence>
<feature type="domain" description="DNA2/NAM7 helicase-like C-terminal" evidence="10">
    <location>
        <begin position="1578"/>
        <end position="1775"/>
    </location>
</feature>
<feature type="compositionally biased region" description="Polar residues" evidence="7">
    <location>
        <begin position="981"/>
        <end position="995"/>
    </location>
</feature>
<feature type="domain" description="DNA2/NAM7 helicase helicase" evidence="9">
    <location>
        <begin position="1285"/>
        <end position="1571"/>
    </location>
</feature>
<evidence type="ECO:0000313" key="12">
    <source>
        <dbReference type="EMBL" id="KZP33606.1"/>
    </source>
</evidence>
<dbReference type="InterPro" id="IPR024481">
    <property type="entry name" value="Helicase_Sen1_N"/>
</dbReference>
<evidence type="ECO:0000259" key="9">
    <source>
        <dbReference type="Pfam" id="PF13086"/>
    </source>
</evidence>
<feature type="compositionally biased region" description="Acidic residues" evidence="7">
    <location>
        <begin position="1008"/>
        <end position="1019"/>
    </location>
</feature>
<feature type="compositionally biased region" description="Basic and acidic residues" evidence="7">
    <location>
        <begin position="954"/>
        <end position="977"/>
    </location>
</feature>
<dbReference type="Proteomes" id="UP000076532">
    <property type="component" value="Unassembled WGS sequence"/>
</dbReference>
<evidence type="ECO:0000259" key="8">
    <source>
        <dbReference type="Pfam" id="PF12726"/>
    </source>
</evidence>
<dbReference type="Pfam" id="PF13086">
    <property type="entry name" value="AAA_11"/>
    <property type="match status" value="1"/>
</dbReference>
<feature type="coiled-coil region" evidence="6">
    <location>
        <begin position="1434"/>
        <end position="1499"/>
    </location>
</feature>
<evidence type="ECO:0008006" key="14">
    <source>
        <dbReference type="Google" id="ProtNLM"/>
    </source>
</evidence>
<evidence type="ECO:0000259" key="11">
    <source>
        <dbReference type="Pfam" id="PF23576"/>
    </source>
</evidence>
<evidence type="ECO:0000313" key="13">
    <source>
        <dbReference type="Proteomes" id="UP000076532"/>
    </source>
</evidence>
<evidence type="ECO:0000256" key="4">
    <source>
        <dbReference type="ARBA" id="ARBA00022806"/>
    </source>
</evidence>
<dbReference type="Gene3D" id="3.40.50.300">
    <property type="entry name" value="P-loop containing nucleotide triphosphate hydrolases"/>
    <property type="match status" value="2"/>
</dbReference>
<evidence type="ECO:0000256" key="2">
    <source>
        <dbReference type="ARBA" id="ARBA00022741"/>
    </source>
</evidence>
<dbReference type="InterPro" id="IPR045055">
    <property type="entry name" value="DNA2/NAM7-like"/>
</dbReference>
<dbReference type="GO" id="GO:0001147">
    <property type="term" value="F:transcription termination site sequence-specific DNA binding"/>
    <property type="evidence" value="ECO:0007669"/>
    <property type="project" value="TreeGrafter"/>
</dbReference>
<protein>
    <recommendedName>
        <fullName evidence="14">Helicase ATP-binding domain-containing protein</fullName>
    </recommendedName>
</protein>
<dbReference type="STRING" id="436010.A0A166WC69"/>
<feature type="compositionally biased region" description="Low complexity" evidence="7">
    <location>
        <begin position="1900"/>
        <end position="1911"/>
    </location>
</feature>
<feature type="domain" description="Helicase Sen1 N-terminal" evidence="8">
    <location>
        <begin position="84"/>
        <end position="841"/>
    </location>
</feature>
<evidence type="ECO:0000256" key="7">
    <source>
        <dbReference type="SAM" id="MobiDB-lite"/>
    </source>
</evidence>
<dbReference type="GO" id="GO:0004386">
    <property type="term" value="F:helicase activity"/>
    <property type="evidence" value="ECO:0007669"/>
    <property type="project" value="UniProtKB-KW"/>
</dbReference>
<dbReference type="GO" id="GO:0005524">
    <property type="term" value="F:ATP binding"/>
    <property type="evidence" value="ECO:0007669"/>
    <property type="project" value="UniProtKB-KW"/>
</dbReference>
<name>A0A166WC69_9AGAM</name>
<dbReference type="FunFam" id="3.40.50.300:FF:000326">
    <property type="entry name" value="P-loop containing nucleoside triphosphate hydrolase"/>
    <property type="match status" value="1"/>
</dbReference>
<feature type="compositionally biased region" description="Basic and acidic residues" evidence="7">
    <location>
        <begin position="918"/>
        <end position="934"/>
    </location>
</feature>
<dbReference type="CDD" id="cd18042">
    <property type="entry name" value="DEXXQc_SETX"/>
    <property type="match status" value="1"/>
</dbReference>
<organism evidence="12 13">
    <name type="scientific">Athelia psychrophila</name>
    <dbReference type="NCBI Taxonomy" id="1759441"/>
    <lineage>
        <taxon>Eukaryota</taxon>
        <taxon>Fungi</taxon>
        <taxon>Dikarya</taxon>
        <taxon>Basidiomycota</taxon>
        <taxon>Agaricomycotina</taxon>
        <taxon>Agaricomycetes</taxon>
        <taxon>Agaricomycetidae</taxon>
        <taxon>Atheliales</taxon>
        <taxon>Atheliaceae</taxon>
        <taxon>Athelia</taxon>
    </lineage>
</organism>
<keyword evidence="3" id="KW-0378">Hydrolase</keyword>
<reference evidence="12 13" key="1">
    <citation type="journal article" date="2016" name="Mol. Biol. Evol.">
        <title>Comparative Genomics of Early-Diverging Mushroom-Forming Fungi Provides Insights into the Origins of Lignocellulose Decay Capabilities.</title>
        <authorList>
            <person name="Nagy L.G."/>
            <person name="Riley R."/>
            <person name="Tritt A."/>
            <person name="Adam C."/>
            <person name="Daum C."/>
            <person name="Floudas D."/>
            <person name="Sun H."/>
            <person name="Yadav J.S."/>
            <person name="Pangilinan J."/>
            <person name="Larsson K.H."/>
            <person name="Matsuura K."/>
            <person name="Barry K."/>
            <person name="Labutti K."/>
            <person name="Kuo R."/>
            <person name="Ohm R.A."/>
            <person name="Bhattacharya S.S."/>
            <person name="Shirouzu T."/>
            <person name="Yoshinaga Y."/>
            <person name="Martin F.M."/>
            <person name="Grigoriev I.V."/>
            <person name="Hibbett D.S."/>
        </authorList>
    </citation>
    <scope>NUCLEOTIDE SEQUENCE [LARGE SCALE GENOMIC DNA]</scope>
    <source>
        <strain evidence="12 13">CBS 109695</strain>
    </source>
</reference>
<keyword evidence="2" id="KW-0547">Nucleotide-binding</keyword>
<dbReference type="GO" id="GO:0006369">
    <property type="term" value="P:termination of RNA polymerase II transcription"/>
    <property type="evidence" value="ECO:0007669"/>
    <property type="project" value="TreeGrafter"/>
</dbReference>
<feature type="region of interest" description="Disordered" evidence="7">
    <location>
        <begin position="858"/>
        <end position="883"/>
    </location>
</feature>
<dbReference type="OrthoDB" id="6513042at2759"/>
<dbReference type="InterPro" id="IPR041677">
    <property type="entry name" value="DNA2/NAM7_AAA_11"/>
</dbReference>
<evidence type="ECO:0000259" key="10">
    <source>
        <dbReference type="Pfam" id="PF13087"/>
    </source>
</evidence>
<dbReference type="CDD" id="cd18808">
    <property type="entry name" value="SF1_C_Upf1"/>
    <property type="match status" value="1"/>
</dbReference>
<gene>
    <name evidence="12" type="ORF">FIBSPDRAFT_943395</name>
</gene>
<evidence type="ECO:0000256" key="3">
    <source>
        <dbReference type="ARBA" id="ARBA00022801"/>
    </source>
</evidence>
<dbReference type="Pfam" id="PF13087">
    <property type="entry name" value="AAA_12"/>
    <property type="match status" value="1"/>
</dbReference>
<keyword evidence="5" id="KW-0067">ATP-binding</keyword>
<feature type="region of interest" description="Disordered" evidence="7">
    <location>
        <begin position="912"/>
        <end position="1020"/>
    </location>
</feature>
<feature type="compositionally biased region" description="Basic and acidic residues" evidence="7">
    <location>
        <begin position="868"/>
        <end position="879"/>
    </location>
</feature>
<dbReference type="PANTHER" id="PTHR10887:SF495">
    <property type="entry name" value="HELICASE SENATAXIN ISOFORM X1-RELATED"/>
    <property type="match status" value="1"/>
</dbReference>
<accession>A0A166WC69</accession>
<proteinExistence type="inferred from homology"/>
<dbReference type="InterPro" id="IPR041679">
    <property type="entry name" value="DNA2/NAM7-like_C"/>
</dbReference>